<comment type="caution">
    <text evidence="3">The sequence shown here is derived from an EMBL/GenBank/DDBJ whole genome shotgun (WGS) entry which is preliminary data.</text>
</comment>
<dbReference type="OrthoDB" id="5835829at2759"/>
<sequence length="455" mass="49104">MAPSRSDDRPVLLLTASPFVGHVTPMRTIAASLVHAGYPVYLLTGANFEESVKAAGATFLPLPPAADVDDAQLDAQRLGIQWKPDVLDQMAEYFEKCTIGAHMDPQIDALQAAIAQVRAAHPARPLIALNDVWFFGSVAVMAGAPGARPDAWIGIGVVPIGLSSKDCAPWGPGELPDPSPQGHARDEAILERSRAAFAGAQTRYEQILTRRGARRVSWFWDEAYLLPERFIQLSLPSLEWPRTDAPDTIRFSGGLPRTAEKTAENTTPAAADRPSWWADLARHRQNRGRVVAVSQGTLDVDLQQLVLPTIEALADDVDVLLVVALGKKDRTLPPGTRIPHNVRVEGWIPYDALLPEVDAFITNGGYGSLQHAVTHGVPLVIAGGSMDKAEVAARAEWAGLGVNLRTATPGPDLIKDAVDEVLEDENYTKIAKQLQQDSESADPLAVIVETIEKLA</sequence>
<organism evidence="3 5">
    <name type="scientific">Botryosphaeria dothidea</name>
    <dbReference type="NCBI Taxonomy" id="55169"/>
    <lineage>
        <taxon>Eukaryota</taxon>
        <taxon>Fungi</taxon>
        <taxon>Dikarya</taxon>
        <taxon>Ascomycota</taxon>
        <taxon>Pezizomycotina</taxon>
        <taxon>Dothideomycetes</taxon>
        <taxon>Dothideomycetes incertae sedis</taxon>
        <taxon>Botryosphaeriales</taxon>
        <taxon>Botryosphaeriaceae</taxon>
        <taxon>Botryosphaeria</taxon>
    </lineage>
</organism>
<dbReference type="InterPro" id="IPR010610">
    <property type="entry name" value="EryCIII-like_C"/>
</dbReference>
<reference evidence="3 5" key="1">
    <citation type="submission" date="2020-04" db="EMBL/GenBank/DDBJ databases">
        <title>Genome Assembly and Annotation of Botryosphaeria dothidea sdau 11-99, a Latent Pathogen of Apple Fruit Ring Rot in China.</title>
        <authorList>
            <person name="Yu C."/>
            <person name="Diao Y."/>
            <person name="Lu Q."/>
            <person name="Zhao J."/>
            <person name="Cui S."/>
            <person name="Peng C."/>
            <person name="He B."/>
            <person name="Liu H."/>
        </authorList>
    </citation>
    <scope>NUCLEOTIDE SEQUENCE [LARGE SCALE GENOMIC DNA]</scope>
    <source>
        <strain evidence="5">sdau11-99</strain>
        <strain evidence="3">Sdau11-99</strain>
    </source>
</reference>
<keyword evidence="3" id="KW-0121">Carboxypeptidase</keyword>
<gene>
    <name evidence="3" type="ORF">GTA08_BOTSDO06370</name>
    <name evidence="4" type="ORF">GTA08_BOTSDO13966</name>
</gene>
<dbReference type="CDD" id="cd03784">
    <property type="entry name" value="GT1_Gtf-like"/>
    <property type="match status" value="1"/>
</dbReference>
<accession>A0A8H4IT09</accession>
<dbReference type="SUPFAM" id="SSF53756">
    <property type="entry name" value="UDP-Glycosyltransferase/glycogen phosphorylase"/>
    <property type="match status" value="1"/>
</dbReference>
<evidence type="ECO:0000313" key="4">
    <source>
        <dbReference type="EMBL" id="KAF4310537.1"/>
    </source>
</evidence>
<dbReference type="Pfam" id="PF06722">
    <property type="entry name" value="EryCIII-like_C"/>
    <property type="match status" value="1"/>
</dbReference>
<dbReference type="PANTHER" id="PTHR48050">
    <property type="entry name" value="STEROL 3-BETA-GLUCOSYLTRANSFERASE"/>
    <property type="match status" value="1"/>
</dbReference>
<dbReference type="GO" id="GO:0016758">
    <property type="term" value="F:hexosyltransferase activity"/>
    <property type="evidence" value="ECO:0007669"/>
    <property type="project" value="UniProtKB-ARBA"/>
</dbReference>
<evidence type="ECO:0000256" key="1">
    <source>
        <dbReference type="ARBA" id="ARBA00022679"/>
    </source>
</evidence>
<dbReference type="GO" id="GO:0008194">
    <property type="term" value="F:UDP-glycosyltransferase activity"/>
    <property type="evidence" value="ECO:0007669"/>
    <property type="project" value="InterPro"/>
</dbReference>
<dbReference type="FunFam" id="3.40.50.2000:FF:000072">
    <property type="entry name" value="Glycosyl transferase"/>
    <property type="match status" value="1"/>
</dbReference>
<name>A0A8H4IT09_9PEZI</name>
<keyword evidence="3" id="KW-0645">Protease</keyword>
<feature type="domain" description="Erythromycin biosynthesis protein CIII-like C-terminal" evidence="2">
    <location>
        <begin position="315"/>
        <end position="450"/>
    </location>
</feature>
<dbReference type="PANTHER" id="PTHR48050:SF13">
    <property type="entry name" value="STEROL 3-BETA-GLUCOSYLTRANSFERASE UGT80A2"/>
    <property type="match status" value="1"/>
</dbReference>
<dbReference type="EMBL" id="WWBZ02000014">
    <property type="protein sequence ID" value="KAF4310537.1"/>
    <property type="molecule type" value="Genomic_DNA"/>
</dbReference>
<dbReference type="AlphaFoldDB" id="A0A8H4IT09"/>
<dbReference type="InterPro" id="IPR050426">
    <property type="entry name" value="Glycosyltransferase_28"/>
</dbReference>
<dbReference type="GO" id="GO:0004180">
    <property type="term" value="F:carboxypeptidase activity"/>
    <property type="evidence" value="ECO:0007669"/>
    <property type="project" value="UniProtKB-KW"/>
</dbReference>
<evidence type="ECO:0000313" key="3">
    <source>
        <dbReference type="EMBL" id="KAF4305872.1"/>
    </source>
</evidence>
<protein>
    <submittedName>
        <fullName evidence="3">Peptidase S10 serine carboxypeptidase</fullName>
    </submittedName>
</protein>
<keyword evidence="1" id="KW-0808">Transferase</keyword>
<evidence type="ECO:0000259" key="2">
    <source>
        <dbReference type="Pfam" id="PF06722"/>
    </source>
</evidence>
<dbReference type="Gene3D" id="3.40.50.2000">
    <property type="entry name" value="Glycogen Phosphorylase B"/>
    <property type="match status" value="2"/>
</dbReference>
<proteinExistence type="predicted"/>
<keyword evidence="3" id="KW-0378">Hydrolase</keyword>
<evidence type="ECO:0000313" key="5">
    <source>
        <dbReference type="Proteomes" id="UP000572817"/>
    </source>
</evidence>
<dbReference type="EMBL" id="WWBZ02000040">
    <property type="protein sequence ID" value="KAF4305872.1"/>
    <property type="molecule type" value="Genomic_DNA"/>
</dbReference>
<dbReference type="InterPro" id="IPR002213">
    <property type="entry name" value="UDP_glucos_trans"/>
</dbReference>
<dbReference type="Proteomes" id="UP000572817">
    <property type="component" value="Unassembled WGS sequence"/>
</dbReference>
<keyword evidence="5" id="KW-1185">Reference proteome</keyword>